<sequence length="336" mass="36942">MATIFTRRLLNTLRKPSLQNFARPSRAIHLSPVVQKKKSKAVVEDLFAEDAFVEEELFKDPTAATSEGSSSTANAEAEAAKAARARRKLSDEKRKEIFEHQLAFLAPRVGRSPSEKTPKFKKGTLLQLLQFATTPEQIQQIVDVLPKYAEGGAELPCQFAQAFARRCEEVKAQSIALEVFGNFAKYHVSLNLPAARQLLHSVYTTHPLKDTLLAASYLPVYGLGEVTDDMTSAAFVAFACLKEKTPESIKVARQLLPSITEAIKNEDVDLTSASTPEERRWKKWTAWALAKTDVADRANGGTGITLGGKQVGDLKKTILKIPVVRPTPAEEVQAQA</sequence>
<feature type="region of interest" description="Disordered" evidence="1">
    <location>
        <begin position="62"/>
        <end position="86"/>
    </location>
</feature>
<evidence type="ECO:0000313" key="2">
    <source>
        <dbReference type="EMBL" id="PPQ68732.1"/>
    </source>
</evidence>
<feature type="compositionally biased region" description="Low complexity" evidence="1">
    <location>
        <begin position="62"/>
        <end position="82"/>
    </location>
</feature>
<accession>A0A409VR37</accession>
<dbReference type="Proteomes" id="UP000284842">
    <property type="component" value="Unassembled WGS sequence"/>
</dbReference>
<evidence type="ECO:0000313" key="3">
    <source>
        <dbReference type="Proteomes" id="UP000284842"/>
    </source>
</evidence>
<evidence type="ECO:0000256" key="1">
    <source>
        <dbReference type="SAM" id="MobiDB-lite"/>
    </source>
</evidence>
<keyword evidence="3" id="KW-1185">Reference proteome</keyword>
<dbReference type="EMBL" id="NHTK01006001">
    <property type="protein sequence ID" value="PPQ68732.1"/>
    <property type="molecule type" value="Genomic_DNA"/>
</dbReference>
<reference evidence="2 3" key="1">
    <citation type="journal article" date="2018" name="Evol. Lett.">
        <title>Horizontal gene cluster transfer increased hallucinogenic mushroom diversity.</title>
        <authorList>
            <person name="Reynolds H.T."/>
            <person name="Vijayakumar V."/>
            <person name="Gluck-Thaler E."/>
            <person name="Korotkin H.B."/>
            <person name="Matheny P.B."/>
            <person name="Slot J.C."/>
        </authorList>
    </citation>
    <scope>NUCLEOTIDE SEQUENCE [LARGE SCALE GENOMIC DNA]</scope>
    <source>
        <strain evidence="2 3">2629</strain>
    </source>
</reference>
<name>A0A409VR37_9AGAR</name>
<dbReference type="AlphaFoldDB" id="A0A409VR37"/>
<organism evidence="2 3">
    <name type="scientific">Panaeolus cyanescens</name>
    <dbReference type="NCBI Taxonomy" id="181874"/>
    <lineage>
        <taxon>Eukaryota</taxon>
        <taxon>Fungi</taxon>
        <taxon>Dikarya</taxon>
        <taxon>Basidiomycota</taxon>
        <taxon>Agaricomycotina</taxon>
        <taxon>Agaricomycetes</taxon>
        <taxon>Agaricomycetidae</taxon>
        <taxon>Agaricales</taxon>
        <taxon>Agaricineae</taxon>
        <taxon>Galeropsidaceae</taxon>
        <taxon>Panaeolus</taxon>
    </lineage>
</organism>
<dbReference type="OrthoDB" id="565731at2759"/>
<protein>
    <submittedName>
        <fullName evidence="2">Uncharacterized protein</fullName>
    </submittedName>
</protein>
<gene>
    <name evidence="2" type="ORF">CVT24_007559</name>
</gene>
<comment type="caution">
    <text evidence="2">The sequence shown here is derived from an EMBL/GenBank/DDBJ whole genome shotgun (WGS) entry which is preliminary data.</text>
</comment>
<dbReference type="InParanoid" id="A0A409VR37"/>
<proteinExistence type="predicted"/>